<dbReference type="Gene3D" id="2.130.10.10">
    <property type="entry name" value="YVTN repeat-like/Quinoprotein amine dehydrogenase"/>
    <property type="match status" value="1"/>
</dbReference>
<dbReference type="SMART" id="SM00320">
    <property type="entry name" value="WD40"/>
    <property type="match status" value="5"/>
</dbReference>
<evidence type="ECO:0000256" key="1">
    <source>
        <dbReference type="ARBA" id="ARBA00004156"/>
    </source>
</evidence>
<gene>
    <name evidence="8" type="ORF">Prudu_1495S000500</name>
</gene>
<dbReference type="PROSITE" id="PS00678">
    <property type="entry name" value="WD_REPEATS_1"/>
    <property type="match status" value="2"/>
</dbReference>
<comment type="subcellular location">
    <subcellularLocation>
        <location evidence="1">Cytoplasmic vesicle membrane</location>
    </subcellularLocation>
</comment>
<dbReference type="GO" id="GO:0006888">
    <property type="term" value="P:endoplasmic reticulum to Golgi vesicle-mediated transport"/>
    <property type="evidence" value="ECO:0007669"/>
    <property type="project" value="TreeGrafter"/>
</dbReference>
<dbReference type="InterPro" id="IPR036691">
    <property type="entry name" value="Endo/exonu/phosph_ase_sf"/>
</dbReference>
<keyword evidence="4" id="KW-0968">Cytoplasmic vesicle</keyword>
<protein>
    <recommendedName>
        <fullName evidence="6">Beta'-coat protein</fullName>
    </recommendedName>
</protein>
<feature type="repeat" description="WD" evidence="7">
    <location>
        <begin position="147"/>
        <end position="190"/>
    </location>
</feature>
<evidence type="ECO:0000256" key="7">
    <source>
        <dbReference type="PROSITE-ProRule" id="PRU00221"/>
    </source>
</evidence>
<evidence type="ECO:0000256" key="5">
    <source>
        <dbReference type="ARBA" id="ARBA00025536"/>
    </source>
</evidence>
<name>A0A5H2YAE3_PRUDU</name>
<dbReference type="CDD" id="cd00200">
    <property type="entry name" value="WD40"/>
    <property type="match status" value="1"/>
</dbReference>
<feature type="repeat" description="WD" evidence="7">
    <location>
        <begin position="61"/>
        <end position="93"/>
    </location>
</feature>
<dbReference type="AlphaFoldDB" id="A0A5H2YAE3"/>
<dbReference type="InterPro" id="IPR036322">
    <property type="entry name" value="WD40_repeat_dom_sf"/>
</dbReference>
<dbReference type="InterPro" id="IPR019775">
    <property type="entry name" value="WD40_repeat_CS"/>
</dbReference>
<dbReference type="FunFam" id="2.130.10.10:FF:000016">
    <property type="entry name" value="Coatomer alpha subunit, putative"/>
    <property type="match status" value="1"/>
</dbReference>
<proteinExistence type="predicted"/>
<reference evidence="8" key="1">
    <citation type="journal article" date="2019" name="Science">
        <title>Mutation of a bHLH transcription factor allowed almond domestication.</title>
        <authorList>
            <person name="Sanchez-Perez R."/>
            <person name="Pavan S."/>
            <person name="Mazzeo R."/>
            <person name="Moldovan C."/>
            <person name="Aiese Cigliano R."/>
            <person name="Del Cueto J."/>
            <person name="Ricciardi F."/>
            <person name="Lotti C."/>
            <person name="Ricciardi L."/>
            <person name="Dicenta F."/>
            <person name="Lopez-Marques R.L."/>
            <person name="Lindberg Moller B."/>
        </authorList>
    </citation>
    <scope>NUCLEOTIDE SEQUENCE</scope>
</reference>
<organism evidence="8">
    <name type="scientific">Prunus dulcis</name>
    <name type="common">Almond</name>
    <name type="synonym">Amygdalus dulcis</name>
    <dbReference type="NCBI Taxonomy" id="3755"/>
    <lineage>
        <taxon>Eukaryota</taxon>
        <taxon>Viridiplantae</taxon>
        <taxon>Streptophyta</taxon>
        <taxon>Embryophyta</taxon>
        <taxon>Tracheophyta</taxon>
        <taxon>Spermatophyta</taxon>
        <taxon>Magnoliopsida</taxon>
        <taxon>eudicotyledons</taxon>
        <taxon>Gunneridae</taxon>
        <taxon>Pentapetalae</taxon>
        <taxon>rosids</taxon>
        <taxon>fabids</taxon>
        <taxon>Rosales</taxon>
        <taxon>Rosaceae</taxon>
        <taxon>Amygdaloideae</taxon>
        <taxon>Amygdaleae</taxon>
        <taxon>Prunus</taxon>
    </lineage>
</organism>
<accession>A0A5H2YAE3</accession>
<feature type="repeat" description="WD" evidence="7">
    <location>
        <begin position="104"/>
        <end position="146"/>
    </location>
</feature>
<keyword evidence="3" id="KW-0677">Repeat</keyword>
<evidence type="ECO:0000256" key="4">
    <source>
        <dbReference type="ARBA" id="ARBA00023329"/>
    </source>
</evidence>
<evidence type="ECO:0000256" key="6">
    <source>
        <dbReference type="ARBA" id="ARBA00032920"/>
    </source>
</evidence>
<sequence length="436" mass="49400">MVRTVCIWNYQSQTMEKSFKVTESPVRSAKFIACENWIVTASDDKYIRVYNYDTVEKIKEYEAHTDFIRSVAVHPTLPYLLSCSDDKVIKLWDWEKDWSCTQIFEGHSHYVMQVAFNPKDTNTFASASLDGTIKIWNIGSPTAEFTLDGHSKGVNCIDYFSRGDKPYLLSGSDDFTAKVWDIETKSCVQTLEGHEHNVTAVCVHAELPIIITVSEDGNIHIWNATTFRLENKLNYGLERVWTIGQLKGSNKNLAIQGKDGRLDRTVGNSNLKSKGSQPEVLRLRLELSNVVKRRYQTPSTTAILVAQLPSAAPTSALGGCRGFLWGIWVLWDDMRCKLEVVSLFDQAISSLITLPSGQVWLSTMVYGSPCNTKREALWQHLDSVAATHQFPWLIMGDFNEYLFAYEKRSSRSSFRAGGYNGAKFTWSNMRGVGVWY</sequence>
<dbReference type="PROSITE" id="PS50082">
    <property type="entry name" value="WD_REPEATS_2"/>
    <property type="match status" value="4"/>
</dbReference>
<dbReference type="EMBL" id="AP021832">
    <property type="protein sequence ID" value="BBN70536.1"/>
    <property type="molecule type" value="Genomic_DNA"/>
</dbReference>
<dbReference type="InterPro" id="IPR050844">
    <property type="entry name" value="Coatomer_complex_subunit"/>
</dbReference>
<dbReference type="InterPro" id="IPR001680">
    <property type="entry name" value="WD40_rpt"/>
</dbReference>
<dbReference type="SUPFAM" id="SSF56219">
    <property type="entry name" value="DNase I-like"/>
    <property type="match status" value="1"/>
</dbReference>
<keyword evidence="2 7" id="KW-0853">WD repeat</keyword>
<evidence type="ECO:0000256" key="3">
    <source>
        <dbReference type="ARBA" id="ARBA00022737"/>
    </source>
</evidence>
<dbReference type="PRINTS" id="PR00320">
    <property type="entry name" value="GPROTEINBRPT"/>
</dbReference>
<dbReference type="GO" id="GO:0030126">
    <property type="term" value="C:COPI vesicle coat"/>
    <property type="evidence" value="ECO:0007669"/>
    <property type="project" value="TreeGrafter"/>
</dbReference>
<dbReference type="PANTHER" id="PTHR19876">
    <property type="entry name" value="COATOMER"/>
    <property type="match status" value="1"/>
</dbReference>
<dbReference type="PANTHER" id="PTHR19876:SF75">
    <property type="entry name" value="COATOMER SUBUNIT BETA'-3"/>
    <property type="match status" value="1"/>
</dbReference>
<evidence type="ECO:0000313" key="8">
    <source>
        <dbReference type="EMBL" id="BBN70536.1"/>
    </source>
</evidence>
<dbReference type="InterPro" id="IPR015943">
    <property type="entry name" value="WD40/YVTN_repeat-like_dom_sf"/>
</dbReference>
<feature type="repeat" description="WD" evidence="7">
    <location>
        <begin position="191"/>
        <end position="232"/>
    </location>
</feature>
<dbReference type="Gene3D" id="3.60.10.10">
    <property type="entry name" value="Endonuclease/exonuclease/phosphatase"/>
    <property type="match status" value="1"/>
</dbReference>
<comment type="function">
    <text evidence="5">The coatomer is a cytosolic protein complex that binds to dilysine motifs and reversibly associates with Golgi non-clathrin-coated vesicles, which further mediate biosynthetic protein transport from the ER, via the Golgi up to the trans Golgi network. Coatomer complex is required for budding from Golgi membranes, and is essential for the retrograde Golgi-to-ER transport of dilysine-tagged proteins.</text>
</comment>
<evidence type="ECO:0000256" key="2">
    <source>
        <dbReference type="ARBA" id="ARBA00022574"/>
    </source>
</evidence>
<dbReference type="Pfam" id="PF00400">
    <property type="entry name" value="WD40"/>
    <property type="match status" value="5"/>
</dbReference>
<dbReference type="PROSITE" id="PS50294">
    <property type="entry name" value="WD_REPEATS_REGION"/>
    <property type="match status" value="4"/>
</dbReference>
<dbReference type="SUPFAM" id="SSF50978">
    <property type="entry name" value="WD40 repeat-like"/>
    <property type="match status" value="1"/>
</dbReference>
<dbReference type="GO" id="GO:0006886">
    <property type="term" value="P:intracellular protein transport"/>
    <property type="evidence" value="ECO:0007669"/>
    <property type="project" value="TreeGrafter"/>
</dbReference>
<dbReference type="GO" id="GO:0006890">
    <property type="term" value="P:retrograde vesicle-mediated transport, Golgi to endoplasmic reticulum"/>
    <property type="evidence" value="ECO:0007669"/>
    <property type="project" value="TreeGrafter"/>
</dbReference>
<dbReference type="InterPro" id="IPR020472">
    <property type="entry name" value="WD40_PAC1"/>
</dbReference>
<dbReference type="GO" id="GO:0006891">
    <property type="term" value="P:intra-Golgi vesicle-mediated transport"/>
    <property type="evidence" value="ECO:0007669"/>
    <property type="project" value="TreeGrafter"/>
</dbReference>